<evidence type="ECO:0008006" key="4">
    <source>
        <dbReference type="Google" id="ProtNLM"/>
    </source>
</evidence>
<organism evidence="2 3">
    <name type="scientific">Saccharomonospora amisosensis</name>
    <dbReference type="NCBI Taxonomy" id="1128677"/>
    <lineage>
        <taxon>Bacteria</taxon>
        <taxon>Bacillati</taxon>
        <taxon>Actinomycetota</taxon>
        <taxon>Actinomycetes</taxon>
        <taxon>Pseudonocardiales</taxon>
        <taxon>Pseudonocardiaceae</taxon>
        <taxon>Saccharomonospora</taxon>
    </lineage>
</organism>
<evidence type="ECO:0000313" key="2">
    <source>
        <dbReference type="EMBL" id="NIJ11017.1"/>
    </source>
</evidence>
<keyword evidence="1" id="KW-1133">Transmembrane helix</keyword>
<dbReference type="EMBL" id="JAAOYM010000001">
    <property type="protein sequence ID" value="NIJ11017.1"/>
    <property type="molecule type" value="Genomic_DNA"/>
</dbReference>
<protein>
    <recommendedName>
        <fullName evidence="4">MYXO-CTERM domain-containing protein</fullName>
    </recommendedName>
</protein>
<feature type="transmembrane region" description="Helical" evidence="1">
    <location>
        <begin position="154"/>
        <end position="177"/>
    </location>
</feature>
<keyword evidence="1" id="KW-0472">Membrane</keyword>
<feature type="transmembrane region" description="Helical" evidence="1">
    <location>
        <begin position="36"/>
        <end position="58"/>
    </location>
</feature>
<proteinExistence type="predicted"/>
<feature type="transmembrane region" description="Helical" evidence="1">
    <location>
        <begin position="99"/>
        <end position="116"/>
    </location>
</feature>
<comment type="caution">
    <text evidence="2">The sequence shown here is derived from an EMBL/GenBank/DDBJ whole genome shotgun (WGS) entry which is preliminary data.</text>
</comment>
<dbReference type="AlphaFoldDB" id="A0A7X5UNJ3"/>
<keyword evidence="1" id="KW-0812">Transmembrane</keyword>
<gene>
    <name evidence="2" type="ORF">FHU38_001361</name>
</gene>
<dbReference type="RefSeq" id="WP_208415576.1">
    <property type="nucleotide sequence ID" value="NZ_JAAOYM010000001.1"/>
</dbReference>
<sequence length="178" mass="18347">MHLRDAAMTAAVLGFFASAWFGWAQEDPPKAWRVPLSVGSIVSLAVAVAGGVVAWWQWGSGSALDSDAAFRTYLIIVGIEFAVAAVGAALLVLLRQSRYLAPWICLVVGVHFYPMAPVLRSPWLYVLATALTVVAVAAPLLARRSRLLPSAVTGPAAGAALLAVAGVSIGAALAALAG</sequence>
<feature type="transmembrane region" description="Helical" evidence="1">
    <location>
        <begin position="70"/>
        <end position="92"/>
    </location>
</feature>
<feature type="transmembrane region" description="Helical" evidence="1">
    <location>
        <begin position="6"/>
        <end position="24"/>
    </location>
</feature>
<reference evidence="2 3" key="1">
    <citation type="submission" date="2020-03" db="EMBL/GenBank/DDBJ databases">
        <title>Sequencing the genomes of 1000 actinobacteria strains.</title>
        <authorList>
            <person name="Klenk H.-P."/>
        </authorList>
    </citation>
    <scope>NUCLEOTIDE SEQUENCE [LARGE SCALE GENOMIC DNA]</scope>
    <source>
        <strain evidence="2 3">DSM 45685</strain>
    </source>
</reference>
<evidence type="ECO:0000256" key="1">
    <source>
        <dbReference type="SAM" id="Phobius"/>
    </source>
</evidence>
<dbReference type="Proteomes" id="UP000545493">
    <property type="component" value="Unassembled WGS sequence"/>
</dbReference>
<accession>A0A7X5UNJ3</accession>
<feature type="transmembrane region" description="Helical" evidence="1">
    <location>
        <begin position="122"/>
        <end position="142"/>
    </location>
</feature>
<keyword evidence="3" id="KW-1185">Reference proteome</keyword>
<evidence type="ECO:0000313" key="3">
    <source>
        <dbReference type="Proteomes" id="UP000545493"/>
    </source>
</evidence>
<name>A0A7X5UNJ3_9PSEU</name>